<gene>
    <name evidence="1" type="ORF">DP116_17455</name>
</gene>
<evidence type="ECO:0000313" key="1">
    <source>
        <dbReference type="EMBL" id="NMG21136.1"/>
    </source>
</evidence>
<dbReference type="RefSeq" id="WP_169156380.1">
    <property type="nucleotide sequence ID" value="NZ_CAWPJE010000133.1"/>
</dbReference>
<proteinExistence type="predicted"/>
<protein>
    <submittedName>
        <fullName evidence="1">Uncharacterized protein</fullName>
    </submittedName>
</protein>
<reference evidence="1 2" key="1">
    <citation type="submission" date="2018-06" db="EMBL/GenBank/DDBJ databases">
        <title>Comparative genomics of Brasilonema spp. strains.</title>
        <authorList>
            <person name="Alvarenga D.O."/>
            <person name="Fiore M.F."/>
            <person name="Varani A.M."/>
        </authorList>
    </citation>
    <scope>NUCLEOTIDE SEQUENCE [LARGE SCALE GENOMIC DNA]</scope>
    <source>
        <strain evidence="1 2">SPC951</strain>
    </source>
</reference>
<comment type="caution">
    <text evidence="1">The sequence shown here is derived from an EMBL/GenBank/DDBJ whole genome shotgun (WGS) entry which is preliminary data.</text>
</comment>
<sequence>MSSRTRYAIAFFQTPKSISATTATTPPLFLLAEAKKAALYVARFNPDNTGTWIALNLETPTNPIAPSVISSAALSHHLRGLTENQ</sequence>
<keyword evidence="2" id="KW-1185">Reference proteome</keyword>
<name>A0ABX1PC35_9CYAN</name>
<accession>A0ABX1PC35</accession>
<evidence type="ECO:0000313" key="2">
    <source>
        <dbReference type="Proteomes" id="UP000718564"/>
    </source>
</evidence>
<dbReference type="Proteomes" id="UP000718564">
    <property type="component" value="Unassembled WGS sequence"/>
</dbReference>
<organism evidence="1 2">
    <name type="scientific">Brasilonema bromeliae SPC951</name>
    <dbReference type="NCBI Taxonomy" id="385972"/>
    <lineage>
        <taxon>Bacteria</taxon>
        <taxon>Bacillati</taxon>
        <taxon>Cyanobacteriota</taxon>
        <taxon>Cyanophyceae</taxon>
        <taxon>Nostocales</taxon>
        <taxon>Scytonemataceae</taxon>
        <taxon>Brasilonema</taxon>
        <taxon>Bromeliae group (in: Brasilonema)</taxon>
    </lineage>
</organism>
<dbReference type="EMBL" id="QMEB01000140">
    <property type="protein sequence ID" value="NMG21136.1"/>
    <property type="molecule type" value="Genomic_DNA"/>
</dbReference>